<reference evidence="1 2" key="1">
    <citation type="journal article" date="2023" name="Nat. Microbiol.">
        <title>A compendium of viruses from methanogenic archaea reveals their diversity and adaptations to the gut environment.</title>
        <authorList>
            <person name="Medvedeva S."/>
            <person name="Borrel G."/>
            <person name="Krupovic M."/>
            <person name="Gribaldo S."/>
        </authorList>
    </citation>
    <scope>NUCLEOTIDE SEQUENCE [LARGE SCALE GENOMIC DNA]</scope>
</reference>
<accession>A0AA86YF39</accession>
<dbReference type="Proteomes" id="UP001302265">
    <property type="component" value="Segment"/>
</dbReference>
<dbReference type="RefSeq" id="YP_011108863.1">
    <property type="nucleotide sequence ID" value="NC_092586.1"/>
</dbReference>
<dbReference type="GeneID" id="98835821"/>
<evidence type="ECO:0000313" key="1">
    <source>
        <dbReference type="EMBL" id="DBA35310.1"/>
    </source>
</evidence>
<protein>
    <submittedName>
        <fullName evidence="1">Uncharacterized protein</fullName>
    </submittedName>
</protein>
<gene>
    <name evidence="1" type="ORF">vir215_00008</name>
</gene>
<sequence>MMLKTARYLVTPYGAESIKIKVASDQQRIEDRMPDILAECDRRGIKPEAWCKISIVSSSGVVAPLKTVWLGDGEPTVNQWGHNL</sequence>
<evidence type="ECO:0000313" key="2">
    <source>
        <dbReference type="Proteomes" id="UP001302265"/>
    </source>
</evidence>
<proteinExistence type="predicted"/>
<organism evidence="1 2">
    <name type="scientific">Caudoviricetes sp. vir215</name>
    <dbReference type="NCBI Taxonomy" id="3068354"/>
    <lineage>
        <taxon>Viruses</taxon>
        <taxon>Duplodnaviria</taxon>
        <taxon>Heunggongvirae</taxon>
        <taxon>Uroviricota</taxon>
        <taxon>Caudoviricetes</taxon>
    </lineage>
</organism>
<keyword evidence="2" id="KW-1185">Reference proteome</keyword>
<name>A0AA86YF39_9CAUD</name>
<dbReference type="EMBL" id="BK063676">
    <property type="protein sequence ID" value="DBA35310.1"/>
    <property type="molecule type" value="Genomic_DNA"/>
</dbReference>